<feature type="compositionally biased region" description="Polar residues" evidence="1">
    <location>
        <begin position="187"/>
        <end position="203"/>
    </location>
</feature>
<dbReference type="RefSeq" id="XP_062630127.1">
    <property type="nucleotide sequence ID" value="XM_062774143.1"/>
</dbReference>
<evidence type="ECO:0000256" key="1">
    <source>
        <dbReference type="SAM" id="MobiDB-lite"/>
    </source>
</evidence>
<proteinExistence type="predicted"/>
<keyword evidence="3" id="KW-1185">Reference proteome</keyword>
<dbReference type="EMBL" id="CP086718">
    <property type="protein sequence ID" value="WOO84101.1"/>
    <property type="molecule type" value="Genomic_DNA"/>
</dbReference>
<name>A0AAF1BK05_9TREE</name>
<feature type="compositionally biased region" description="Low complexity" evidence="1">
    <location>
        <begin position="301"/>
        <end position="315"/>
    </location>
</feature>
<gene>
    <name evidence="2" type="ORF">LOC62_05G007623</name>
</gene>
<accession>A0AAF1BK05</accession>
<dbReference type="Proteomes" id="UP000827549">
    <property type="component" value="Chromosome 5"/>
</dbReference>
<organism evidence="2 3">
    <name type="scientific">Vanrija pseudolonga</name>
    <dbReference type="NCBI Taxonomy" id="143232"/>
    <lineage>
        <taxon>Eukaryota</taxon>
        <taxon>Fungi</taxon>
        <taxon>Dikarya</taxon>
        <taxon>Basidiomycota</taxon>
        <taxon>Agaricomycotina</taxon>
        <taxon>Tremellomycetes</taxon>
        <taxon>Trichosporonales</taxon>
        <taxon>Trichosporonaceae</taxon>
        <taxon>Vanrija</taxon>
    </lineage>
</organism>
<evidence type="ECO:0000313" key="3">
    <source>
        <dbReference type="Proteomes" id="UP000827549"/>
    </source>
</evidence>
<protein>
    <submittedName>
        <fullName evidence="2">Uncharacterized protein</fullName>
    </submittedName>
</protein>
<reference evidence="2" key="1">
    <citation type="submission" date="2023-10" db="EMBL/GenBank/DDBJ databases">
        <authorList>
            <person name="Noh H."/>
        </authorList>
    </citation>
    <scope>NUCLEOTIDE SEQUENCE</scope>
    <source>
        <strain evidence="2">DUCC4014</strain>
    </source>
</reference>
<feature type="compositionally biased region" description="Acidic residues" evidence="1">
    <location>
        <begin position="228"/>
        <end position="254"/>
    </location>
</feature>
<feature type="compositionally biased region" description="Basic and acidic residues" evidence="1">
    <location>
        <begin position="402"/>
        <end position="425"/>
    </location>
</feature>
<sequence>MTQNMAPVGWAMGADLYTGWPGFSTSSSDKKVERSLKKGIRTQEHVRMAFGSKRSHDEVFRRRVLNAYLDTKFWQNEDRGKLVRKLNRLECHPTITSSATPETCLTIQYPQFRETFAAVRNAWDLPDSTVLPPRKKPSETAGAEDDTATPTMPEHAHGGGAETPAFDLHKFPGVPKTVPESLHRRSLSISTASTSTGSDLSSPATRHAAMLSVLDIHRALAETSLDGGPEEEVLPEEEGEESDDVGEFDSEDDQPPPSLVSDKRSSMHTSAPASVYLGSASNLSTLTVTGATVVTTTVSVRSSVSAPSSPPSGTTTPPPPSSLQAPLALRDAAAAATGATVDAKHLSALGFALDSRPRRASLRPLGKRLVVHRITHSPREEVAVSGEGDPMLSPRLPSTPESAREARERERADREDQWRRVKDENAAATAERTPRPPSWLKDD</sequence>
<feature type="region of interest" description="Disordered" evidence="1">
    <location>
        <begin position="376"/>
        <end position="443"/>
    </location>
</feature>
<dbReference type="GeneID" id="87810795"/>
<feature type="region of interest" description="Disordered" evidence="1">
    <location>
        <begin position="301"/>
        <end position="324"/>
    </location>
</feature>
<feature type="region of interest" description="Disordered" evidence="1">
    <location>
        <begin position="127"/>
        <end position="203"/>
    </location>
</feature>
<evidence type="ECO:0000313" key="2">
    <source>
        <dbReference type="EMBL" id="WOO84101.1"/>
    </source>
</evidence>
<feature type="region of interest" description="Disordered" evidence="1">
    <location>
        <begin position="225"/>
        <end position="267"/>
    </location>
</feature>
<dbReference type="AlphaFoldDB" id="A0AAF1BK05"/>